<dbReference type="AlphaFoldDB" id="A0A191WHU1"/>
<dbReference type="Proteomes" id="UP000078437">
    <property type="component" value="Chromosome"/>
</dbReference>
<dbReference type="InterPro" id="IPR006059">
    <property type="entry name" value="SBP"/>
</dbReference>
<proteinExistence type="predicted"/>
<dbReference type="STRING" id="453304.ATC03_14790"/>
<feature type="chain" id="PRO_5039331986" description="Sugar ABC transporter substrate-binding protein" evidence="1">
    <location>
        <begin position="20"/>
        <end position="427"/>
    </location>
</feature>
<reference evidence="2 3" key="1">
    <citation type="journal article" date="2016" name="Int. J. Syst. Evol. Microbiol.">
        <title>Agromyces aureus sp. nov., isolated from the rhizosphere of Salix caprea L. grown in a heavy-metal-contaminated soil.</title>
        <authorList>
            <person name="Corretto E."/>
            <person name="Antonielli L."/>
            <person name="Sessitsch A."/>
            <person name="Compant S."/>
            <person name="Gorfer M."/>
            <person name="Kuffner M."/>
            <person name="Brader G."/>
        </authorList>
    </citation>
    <scope>NUCLEOTIDE SEQUENCE [LARGE SCALE GENOMIC DNA]</scope>
    <source>
        <strain evidence="2 3">AR33</strain>
    </source>
</reference>
<dbReference type="Pfam" id="PF01547">
    <property type="entry name" value="SBP_bac_1"/>
    <property type="match status" value="1"/>
</dbReference>
<evidence type="ECO:0000313" key="2">
    <source>
        <dbReference type="EMBL" id="ANJ27787.1"/>
    </source>
</evidence>
<sequence>MAAGALAAAGALVLSGCTAGGSGTPGVTTVTVMYATSEFTKEQVEAFEADNPDIKIDFVEFDTNRLNAMMTAGDPPDLVRGKPSANLFARELATPLDDYIAESDVIKEDDLLPVNDLWRWNGTERGSGSLYGLVKDFSPDTTFWQNEALFTQAGVEPLSTTEPASWDDILTKGEALKAAGIELPIGIEWQWGIGGLLQEMVEQQGEQIFSEDLTEANLTSPEAIRAIQWLIDYGKLGIGPTSLNPLAAGQDGPAFTGGEMAASMDGYWFAGQFTAEEAANVAATASLAPAPTWGERISAVNGGVGAWIPEASDDKDAAWRVMEYFIGGQPAIDRAKSGWGLPALESLWEYLPTEQPYQQQAAELAKAEVEFVVPLQDSPYISIDQWNPELDKGVQSGILGEKTAKEIGQEVQDRMNTLLAQGKDQLG</sequence>
<feature type="signal peptide" evidence="1">
    <location>
        <begin position="1"/>
        <end position="19"/>
    </location>
</feature>
<organism evidence="2 3">
    <name type="scientific">Agromyces aureus</name>
    <dbReference type="NCBI Taxonomy" id="453304"/>
    <lineage>
        <taxon>Bacteria</taxon>
        <taxon>Bacillati</taxon>
        <taxon>Actinomycetota</taxon>
        <taxon>Actinomycetes</taxon>
        <taxon>Micrococcales</taxon>
        <taxon>Microbacteriaceae</taxon>
        <taxon>Agromyces</taxon>
    </lineage>
</organism>
<gene>
    <name evidence="2" type="ORF">ATC03_14790</name>
</gene>
<accession>A0A191WHU1</accession>
<evidence type="ECO:0000256" key="1">
    <source>
        <dbReference type="SAM" id="SignalP"/>
    </source>
</evidence>
<dbReference type="PANTHER" id="PTHR43649">
    <property type="entry name" value="ARABINOSE-BINDING PROTEIN-RELATED"/>
    <property type="match status" value="1"/>
</dbReference>
<dbReference type="KEGG" id="agy:ATC03_14790"/>
<dbReference type="EMBL" id="CP013979">
    <property type="protein sequence ID" value="ANJ27787.1"/>
    <property type="molecule type" value="Genomic_DNA"/>
</dbReference>
<reference evidence="3" key="2">
    <citation type="submission" date="2016-01" db="EMBL/GenBank/DDBJ databases">
        <title>Complete genome sequence of Agromyces aureus AR33T and comparison with related organisms.</title>
        <authorList>
            <person name="Corretto E."/>
            <person name="Antonielli L."/>
            <person name="Sessitsch A."/>
            <person name="Brader G."/>
        </authorList>
    </citation>
    <scope>NUCLEOTIDE SEQUENCE [LARGE SCALE GENOMIC DNA]</scope>
    <source>
        <strain evidence="3">AR33</strain>
    </source>
</reference>
<name>A0A191WHU1_9MICO</name>
<dbReference type="PANTHER" id="PTHR43649:SF12">
    <property type="entry name" value="DIACETYLCHITOBIOSE BINDING PROTEIN DASA"/>
    <property type="match status" value="1"/>
</dbReference>
<evidence type="ECO:0000313" key="3">
    <source>
        <dbReference type="Proteomes" id="UP000078437"/>
    </source>
</evidence>
<dbReference type="SUPFAM" id="SSF53850">
    <property type="entry name" value="Periplasmic binding protein-like II"/>
    <property type="match status" value="1"/>
</dbReference>
<dbReference type="Gene3D" id="3.40.190.10">
    <property type="entry name" value="Periplasmic binding protein-like II"/>
    <property type="match status" value="1"/>
</dbReference>
<keyword evidence="3" id="KW-1185">Reference proteome</keyword>
<keyword evidence="1" id="KW-0732">Signal</keyword>
<protein>
    <recommendedName>
        <fullName evidence="4">Sugar ABC transporter substrate-binding protein</fullName>
    </recommendedName>
</protein>
<dbReference type="InterPro" id="IPR050490">
    <property type="entry name" value="Bact_solute-bd_prot1"/>
</dbReference>
<evidence type="ECO:0008006" key="4">
    <source>
        <dbReference type="Google" id="ProtNLM"/>
    </source>
</evidence>